<sequence>MSEFAQFDNERKTIDALLKDGYAIKNLKDNLDGAIVTFAKDGKALEILHISMADTRKYISNLIFMPERGT</sequence>
<evidence type="ECO:0000313" key="2">
    <source>
        <dbReference type="Proteomes" id="UP001235343"/>
    </source>
</evidence>
<dbReference type="EMBL" id="JASTZU010000058">
    <property type="protein sequence ID" value="MDL4842226.1"/>
    <property type="molecule type" value="Genomic_DNA"/>
</dbReference>
<dbReference type="Proteomes" id="UP001235343">
    <property type="component" value="Unassembled WGS sequence"/>
</dbReference>
<gene>
    <name evidence="1" type="ORF">QQS35_17445</name>
</gene>
<accession>A0ABT7LCE3</accession>
<keyword evidence="2" id="KW-1185">Reference proteome</keyword>
<evidence type="ECO:0000313" key="1">
    <source>
        <dbReference type="EMBL" id="MDL4842226.1"/>
    </source>
</evidence>
<dbReference type="RefSeq" id="WP_285933511.1">
    <property type="nucleotide sequence ID" value="NZ_JASTZU010000058.1"/>
</dbReference>
<name>A0ABT7LCE3_9BACI</name>
<protein>
    <submittedName>
        <fullName evidence="1">Uncharacterized protein</fullName>
    </submittedName>
</protein>
<reference evidence="1 2" key="1">
    <citation type="submission" date="2023-06" db="EMBL/GenBank/DDBJ databases">
        <title>Aquibacillus rhizosphaerae LR5S19.</title>
        <authorList>
            <person name="Sun J.-Q."/>
        </authorList>
    </citation>
    <scope>NUCLEOTIDE SEQUENCE [LARGE SCALE GENOMIC DNA]</scope>
    <source>
        <strain evidence="1 2">LR5S19</strain>
    </source>
</reference>
<organism evidence="1 2">
    <name type="scientific">Aquibacillus rhizosphaerae</name>
    <dbReference type="NCBI Taxonomy" id="3051431"/>
    <lineage>
        <taxon>Bacteria</taxon>
        <taxon>Bacillati</taxon>
        <taxon>Bacillota</taxon>
        <taxon>Bacilli</taxon>
        <taxon>Bacillales</taxon>
        <taxon>Bacillaceae</taxon>
        <taxon>Aquibacillus</taxon>
    </lineage>
</organism>
<comment type="caution">
    <text evidence="1">The sequence shown here is derived from an EMBL/GenBank/DDBJ whole genome shotgun (WGS) entry which is preliminary data.</text>
</comment>
<proteinExistence type="predicted"/>